<organism evidence="11 12">
    <name type="scientific">Clostridium formicaceticum</name>
    <dbReference type="NCBI Taxonomy" id="1497"/>
    <lineage>
        <taxon>Bacteria</taxon>
        <taxon>Bacillati</taxon>
        <taxon>Bacillota</taxon>
        <taxon>Clostridia</taxon>
        <taxon>Eubacteriales</taxon>
        <taxon>Clostridiaceae</taxon>
        <taxon>Clostridium</taxon>
    </lineage>
</organism>
<dbReference type="InterPro" id="IPR003661">
    <property type="entry name" value="HisK_dim/P_dom"/>
</dbReference>
<accession>A0ABN4T7X0</accession>
<gene>
    <name evidence="11" type="ORF">BJL90_11265</name>
</gene>
<dbReference type="PANTHER" id="PTHR43547">
    <property type="entry name" value="TWO-COMPONENT HISTIDINE KINASE"/>
    <property type="match status" value="1"/>
</dbReference>
<keyword evidence="4 8" id="KW-0597">Phosphoprotein</keyword>
<dbReference type="CDD" id="cd00082">
    <property type="entry name" value="HisKA"/>
    <property type="match status" value="1"/>
</dbReference>
<keyword evidence="5 11" id="KW-0418">Kinase</keyword>
<evidence type="ECO:0000256" key="6">
    <source>
        <dbReference type="ARBA" id="ARBA00023012"/>
    </source>
</evidence>
<dbReference type="GO" id="GO:0016301">
    <property type="term" value="F:kinase activity"/>
    <property type="evidence" value="ECO:0007669"/>
    <property type="project" value="UniProtKB-KW"/>
</dbReference>
<comment type="catalytic activity">
    <reaction evidence="1">
        <text>ATP + protein L-histidine = ADP + protein N-phospho-L-histidine.</text>
        <dbReference type="EC" id="2.7.13.3"/>
    </reaction>
</comment>
<dbReference type="Gene3D" id="3.30.565.10">
    <property type="entry name" value="Histidine kinase-like ATPase, C-terminal domain"/>
    <property type="match status" value="1"/>
</dbReference>
<dbReference type="InterPro" id="IPR001789">
    <property type="entry name" value="Sig_transdc_resp-reg_receiver"/>
</dbReference>
<dbReference type="PRINTS" id="PR00344">
    <property type="entry name" value="BCTRLSENSOR"/>
</dbReference>
<dbReference type="InterPro" id="IPR005467">
    <property type="entry name" value="His_kinase_dom"/>
</dbReference>
<dbReference type="Pfam" id="PF00512">
    <property type="entry name" value="HisKA"/>
    <property type="match status" value="1"/>
</dbReference>
<feature type="domain" description="Response regulatory" evidence="10">
    <location>
        <begin position="10"/>
        <end position="126"/>
    </location>
</feature>
<evidence type="ECO:0000256" key="3">
    <source>
        <dbReference type="ARBA" id="ARBA00018672"/>
    </source>
</evidence>
<dbReference type="InterPro" id="IPR036097">
    <property type="entry name" value="HisK_dim/P_sf"/>
</dbReference>
<dbReference type="PANTHER" id="PTHR43547:SF2">
    <property type="entry name" value="HYBRID SIGNAL TRANSDUCTION HISTIDINE KINASE C"/>
    <property type="match status" value="1"/>
</dbReference>
<keyword evidence="5 11" id="KW-0808">Transferase</keyword>
<evidence type="ECO:0000256" key="8">
    <source>
        <dbReference type="PROSITE-ProRule" id="PRU00169"/>
    </source>
</evidence>
<dbReference type="SUPFAM" id="SSF47384">
    <property type="entry name" value="Homodimeric domain of signal transducing histidine kinase"/>
    <property type="match status" value="1"/>
</dbReference>
<dbReference type="Gene3D" id="3.40.50.2300">
    <property type="match status" value="1"/>
</dbReference>
<dbReference type="PROSITE" id="PS50110">
    <property type="entry name" value="RESPONSE_REGULATORY"/>
    <property type="match status" value="1"/>
</dbReference>
<evidence type="ECO:0000256" key="2">
    <source>
        <dbReference type="ARBA" id="ARBA00012438"/>
    </source>
</evidence>
<dbReference type="InterPro" id="IPR004358">
    <property type="entry name" value="Sig_transdc_His_kin-like_C"/>
</dbReference>
<evidence type="ECO:0000256" key="5">
    <source>
        <dbReference type="ARBA" id="ARBA00022777"/>
    </source>
</evidence>
<protein>
    <recommendedName>
        <fullName evidence="3">Stage 0 sporulation protein A homolog</fullName>
        <ecNumber evidence="2">2.7.13.3</ecNumber>
    </recommendedName>
</protein>
<name>A0ABN4T7X0_9CLOT</name>
<feature type="modified residue" description="4-aspartylphosphate" evidence="8">
    <location>
        <position position="59"/>
    </location>
</feature>
<dbReference type="PROSITE" id="PS50109">
    <property type="entry name" value="HIS_KIN"/>
    <property type="match status" value="1"/>
</dbReference>
<dbReference type="SUPFAM" id="SSF52172">
    <property type="entry name" value="CheY-like"/>
    <property type="match status" value="1"/>
</dbReference>
<dbReference type="InterPro" id="IPR036890">
    <property type="entry name" value="HATPase_C_sf"/>
</dbReference>
<dbReference type="SMART" id="SM00448">
    <property type="entry name" value="REC"/>
    <property type="match status" value="1"/>
</dbReference>
<evidence type="ECO:0000259" key="9">
    <source>
        <dbReference type="PROSITE" id="PS50109"/>
    </source>
</evidence>
<evidence type="ECO:0000259" key="10">
    <source>
        <dbReference type="PROSITE" id="PS50110"/>
    </source>
</evidence>
<keyword evidence="6" id="KW-0902">Two-component regulatory system</keyword>
<dbReference type="InterPro" id="IPR011006">
    <property type="entry name" value="CheY-like_superfamily"/>
</dbReference>
<dbReference type="Gene3D" id="1.10.287.130">
    <property type="match status" value="1"/>
</dbReference>
<dbReference type="Proteomes" id="UP000177894">
    <property type="component" value="Chromosome"/>
</dbReference>
<evidence type="ECO:0000256" key="4">
    <source>
        <dbReference type="ARBA" id="ARBA00022553"/>
    </source>
</evidence>
<dbReference type="SMART" id="SM00387">
    <property type="entry name" value="HATPase_c"/>
    <property type="match status" value="1"/>
</dbReference>
<dbReference type="SUPFAM" id="SSF55874">
    <property type="entry name" value="ATPase domain of HSP90 chaperone/DNA topoisomerase II/histidine kinase"/>
    <property type="match status" value="1"/>
</dbReference>
<evidence type="ECO:0000256" key="1">
    <source>
        <dbReference type="ARBA" id="ARBA00000085"/>
    </source>
</evidence>
<keyword evidence="12" id="KW-1185">Reference proteome</keyword>
<dbReference type="Pfam" id="PF00072">
    <property type="entry name" value="Response_reg"/>
    <property type="match status" value="1"/>
</dbReference>
<dbReference type="EMBL" id="CP017603">
    <property type="protein sequence ID" value="AOY76436.1"/>
    <property type="molecule type" value="Genomic_DNA"/>
</dbReference>
<proteinExistence type="predicted"/>
<feature type="domain" description="Histidine kinase" evidence="9">
    <location>
        <begin position="148"/>
        <end position="362"/>
    </location>
</feature>
<evidence type="ECO:0000313" key="11">
    <source>
        <dbReference type="EMBL" id="AOY76436.1"/>
    </source>
</evidence>
<sequence length="363" mass="41521">MIKMHLTKAEIMVVDDTPEHIELLASILHDENFKVRIATNGHTALELLKQHHPDLILLDVYMPEMDGFELCKNIKNNPALGHIPIIFITASNDEESIKKGFELKAQDYVVKPFNVSELLARIHTHLKLKFQTQALQEAYQELDQFCHSVSHDLKAPLQTIGKLIEHFISDYGDNLDNEKNELIDHISKKSTEVVNMIDRLLEFSRMSKIEMNKEKVDLTQVFHKIYQELIRLQPNRNVVFHVKPLPIIDGDPILLRLLILNILSNALKFTCYQEVGKVEVSCSEETSAYIIATKDNGKGFDMTYVNQLFDVFQRLHSQEEFEGSGVGLSIIQRIVKRHGGKAWITGKINEGATLFFSIPKNNP</sequence>
<dbReference type="Pfam" id="PF02518">
    <property type="entry name" value="HATPase_c"/>
    <property type="match status" value="1"/>
</dbReference>
<evidence type="ECO:0000256" key="7">
    <source>
        <dbReference type="ARBA" id="ARBA00024867"/>
    </source>
</evidence>
<reference evidence="11 12" key="1">
    <citation type="submission" date="2016-10" db="EMBL/GenBank/DDBJ databases">
        <title>Complete Genome Sequence of Acetogen Clostridium formicoaceticum ATCC 27076.</title>
        <authorList>
            <person name="Bao T."/>
            <person name="Cheng C."/>
            <person name="Zhao J."/>
            <person name="Yang S.-T."/>
            <person name="Wang J."/>
            <person name="Wang M."/>
        </authorList>
    </citation>
    <scope>NUCLEOTIDE SEQUENCE [LARGE SCALE GENOMIC DNA]</scope>
    <source>
        <strain evidence="11 12">ATCC 27076</strain>
    </source>
</reference>
<dbReference type="EC" id="2.7.13.3" evidence="2"/>
<dbReference type="CDD" id="cd19920">
    <property type="entry name" value="REC_PA4781-like"/>
    <property type="match status" value="1"/>
</dbReference>
<dbReference type="InterPro" id="IPR003594">
    <property type="entry name" value="HATPase_dom"/>
</dbReference>
<comment type="function">
    <text evidence="7">May play the central regulatory role in sporulation. It may be an element of the effector pathway responsible for the activation of sporulation genes in response to nutritional stress. Spo0A may act in concert with spo0H (a sigma factor) to control the expression of some genes that are critical to the sporulation process.</text>
</comment>
<evidence type="ECO:0000313" key="12">
    <source>
        <dbReference type="Proteomes" id="UP000177894"/>
    </source>
</evidence>